<dbReference type="Gene3D" id="3.10.580.10">
    <property type="entry name" value="CBS-domain"/>
    <property type="match status" value="2"/>
</dbReference>
<keyword evidence="6 9" id="KW-0963">Cytoplasm</keyword>
<comment type="similarity">
    <text evidence="3 9">Belongs to the SDS23 family.</text>
</comment>
<evidence type="ECO:0000256" key="9">
    <source>
        <dbReference type="PIRNR" id="PIRNR018148"/>
    </source>
</evidence>
<dbReference type="InterPro" id="IPR050511">
    <property type="entry name" value="AMPK_gamma/SDS23_families"/>
</dbReference>
<keyword evidence="14" id="KW-1185">Reference proteome</keyword>
<evidence type="ECO:0000256" key="2">
    <source>
        <dbReference type="ARBA" id="ARBA00004496"/>
    </source>
</evidence>
<dbReference type="OrthoDB" id="449052at2759"/>
<evidence type="ECO:0000256" key="10">
    <source>
        <dbReference type="PROSITE-ProRule" id="PRU00703"/>
    </source>
</evidence>
<protein>
    <recommendedName>
        <fullName evidence="4">Protein SDS23</fullName>
    </recommendedName>
    <alternativeName>
        <fullName evidence="5">Protein sds23</fullName>
    </alternativeName>
</protein>
<feature type="compositionally biased region" description="Low complexity" evidence="11">
    <location>
        <begin position="26"/>
        <end position="39"/>
    </location>
</feature>
<evidence type="ECO:0000259" key="12">
    <source>
        <dbReference type="PROSITE" id="PS51371"/>
    </source>
</evidence>
<dbReference type="PANTHER" id="PTHR13780:SF36">
    <property type="entry name" value="CBS DOMAIN-CONTAINING PROTEIN"/>
    <property type="match status" value="1"/>
</dbReference>
<dbReference type="SMART" id="SM00116">
    <property type="entry name" value="CBS"/>
    <property type="match status" value="3"/>
</dbReference>
<evidence type="ECO:0000256" key="5">
    <source>
        <dbReference type="ARBA" id="ARBA00020584"/>
    </source>
</evidence>
<dbReference type="GO" id="GO:0005737">
    <property type="term" value="C:cytoplasm"/>
    <property type="evidence" value="ECO:0007669"/>
    <property type="project" value="UniProtKB-SubCell"/>
</dbReference>
<dbReference type="Proteomes" id="UP000800094">
    <property type="component" value="Unassembled WGS sequence"/>
</dbReference>
<dbReference type="Pfam" id="PF00571">
    <property type="entry name" value="CBS"/>
    <property type="match status" value="2"/>
</dbReference>
<dbReference type="EMBL" id="ML987209">
    <property type="protein sequence ID" value="KAF2242059.1"/>
    <property type="molecule type" value="Genomic_DNA"/>
</dbReference>
<sequence>MVDNNQADNNSNPTPKKVDIPPPLHPIANASSPRSPPSALKMSSSPHSGHRASFAENMRGMPVSPRASRQPSLSQQALQDLLNNPPTKGGDPKFMGRDWKTVGVSEIVEEGQVRFVEYDTSVEEATNILVQTGAPNVVLLRENKESRTATGTFDYSDLNAYLLLVVGLAHPEEGDIASFDELAKKGREGKPIPLKDVKDLGKKEPLITLPASADLTRAMEVFGSGVHRLLVTEENTTSVMGVLTQLRLVKFFWENRHNFPAVDQLYPQLIKDLNIGTPSVVAINGDKPLATALELMNNEGITSLPVLDTGNNVIGNISHVDVRLLTKSTSLPLLRSSCIHFISVILSERGVHDGKDSFPVFHVTPFSTLAHTVAKLVATRSHRMWVVDTPSPASSGPPTPASQPASILVPPSPVTPLPSTGPADMASTSPSHLTGAAAPAISASAIPGASLSGRLSGVISLTDILNLFARASGLNPHDPDEARRARRRSSSSSMRRSMDSSRSESTGRFSGRRPSVTERDPRGLGITRGRPGGN</sequence>
<keyword evidence="7" id="KW-0677">Repeat</keyword>
<feature type="region of interest" description="Disordered" evidence="11">
    <location>
        <begin position="1"/>
        <end position="53"/>
    </location>
</feature>
<dbReference type="InterPro" id="IPR046342">
    <property type="entry name" value="CBS_dom_sf"/>
</dbReference>
<proteinExistence type="inferred from homology"/>
<dbReference type="GeneID" id="54578606"/>
<dbReference type="InterPro" id="IPR000644">
    <property type="entry name" value="CBS_dom"/>
</dbReference>
<name>A0A6A6HVX8_9PLEO</name>
<evidence type="ECO:0000256" key="4">
    <source>
        <dbReference type="ARBA" id="ARBA00014106"/>
    </source>
</evidence>
<evidence type="ECO:0000256" key="11">
    <source>
        <dbReference type="SAM" id="MobiDB-lite"/>
    </source>
</evidence>
<keyword evidence="8 10" id="KW-0129">CBS domain</keyword>
<evidence type="ECO:0000256" key="7">
    <source>
        <dbReference type="ARBA" id="ARBA00022737"/>
    </source>
</evidence>
<gene>
    <name evidence="13" type="ORF">BU26DRAFT_468045</name>
</gene>
<dbReference type="RefSeq" id="XP_033677063.1">
    <property type="nucleotide sequence ID" value="XM_033825276.1"/>
</dbReference>
<feature type="region of interest" description="Disordered" evidence="11">
    <location>
        <begin position="471"/>
        <end position="534"/>
    </location>
</feature>
<evidence type="ECO:0000313" key="13">
    <source>
        <dbReference type="EMBL" id="KAF2242059.1"/>
    </source>
</evidence>
<evidence type="ECO:0000256" key="8">
    <source>
        <dbReference type="ARBA" id="ARBA00023122"/>
    </source>
</evidence>
<reference evidence="13" key="1">
    <citation type="journal article" date="2020" name="Stud. Mycol.">
        <title>101 Dothideomycetes genomes: a test case for predicting lifestyles and emergence of pathogens.</title>
        <authorList>
            <person name="Haridas S."/>
            <person name="Albert R."/>
            <person name="Binder M."/>
            <person name="Bloem J."/>
            <person name="Labutti K."/>
            <person name="Salamov A."/>
            <person name="Andreopoulos B."/>
            <person name="Baker S."/>
            <person name="Barry K."/>
            <person name="Bills G."/>
            <person name="Bluhm B."/>
            <person name="Cannon C."/>
            <person name="Castanera R."/>
            <person name="Culley D."/>
            <person name="Daum C."/>
            <person name="Ezra D."/>
            <person name="Gonzalez J."/>
            <person name="Henrissat B."/>
            <person name="Kuo A."/>
            <person name="Liang C."/>
            <person name="Lipzen A."/>
            <person name="Lutzoni F."/>
            <person name="Magnuson J."/>
            <person name="Mondo S."/>
            <person name="Nolan M."/>
            <person name="Ohm R."/>
            <person name="Pangilinan J."/>
            <person name="Park H.-J."/>
            <person name="Ramirez L."/>
            <person name="Alfaro M."/>
            <person name="Sun H."/>
            <person name="Tritt A."/>
            <person name="Yoshinaga Y."/>
            <person name="Zwiers L.-H."/>
            <person name="Turgeon B."/>
            <person name="Goodwin S."/>
            <person name="Spatafora J."/>
            <person name="Crous P."/>
            <person name="Grigoriev I."/>
        </authorList>
    </citation>
    <scope>NUCLEOTIDE SEQUENCE</scope>
    <source>
        <strain evidence="13">CBS 122368</strain>
    </source>
</reference>
<evidence type="ECO:0000256" key="1">
    <source>
        <dbReference type="ARBA" id="ARBA00002656"/>
    </source>
</evidence>
<evidence type="ECO:0000256" key="6">
    <source>
        <dbReference type="ARBA" id="ARBA00022490"/>
    </source>
</evidence>
<dbReference type="PIRSF" id="PIRSF018148">
    <property type="entry name" value="UCP018148_CBS_YBR214w"/>
    <property type="match status" value="1"/>
</dbReference>
<dbReference type="AlphaFoldDB" id="A0A6A6HVX8"/>
<accession>A0A6A6HVX8</accession>
<feature type="region of interest" description="Disordered" evidence="11">
    <location>
        <begin position="388"/>
        <end position="434"/>
    </location>
</feature>
<dbReference type="InterPro" id="IPR016711">
    <property type="entry name" value="Ssd23"/>
</dbReference>
<dbReference type="GO" id="GO:0042149">
    <property type="term" value="P:cellular response to glucose starvation"/>
    <property type="evidence" value="ECO:0007669"/>
    <property type="project" value="UniProtKB-UniRule"/>
</dbReference>
<organism evidence="13 14">
    <name type="scientific">Trematosphaeria pertusa</name>
    <dbReference type="NCBI Taxonomy" id="390896"/>
    <lineage>
        <taxon>Eukaryota</taxon>
        <taxon>Fungi</taxon>
        <taxon>Dikarya</taxon>
        <taxon>Ascomycota</taxon>
        <taxon>Pezizomycotina</taxon>
        <taxon>Dothideomycetes</taxon>
        <taxon>Pleosporomycetidae</taxon>
        <taxon>Pleosporales</taxon>
        <taxon>Massarineae</taxon>
        <taxon>Trematosphaeriaceae</taxon>
        <taxon>Trematosphaeria</taxon>
    </lineage>
</organism>
<dbReference type="PROSITE" id="PS51371">
    <property type="entry name" value="CBS"/>
    <property type="match status" value="2"/>
</dbReference>
<feature type="domain" description="CBS" evidence="12">
    <location>
        <begin position="200"/>
        <end position="259"/>
    </location>
</feature>
<dbReference type="SUPFAM" id="SSF54631">
    <property type="entry name" value="CBS-domain pair"/>
    <property type="match status" value="2"/>
</dbReference>
<comment type="function">
    <text evidence="1 9">Involved in DNA replication and cell separation.</text>
</comment>
<dbReference type="CDD" id="cd02205">
    <property type="entry name" value="CBS_pair_SF"/>
    <property type="match status" value="1"/>
</dbReference>
<comment type="subcellular location">
    <subcellularLocation>
        <location evidence="2 9">Cytoplasm</location>
    </subcellularLocation>
</comment>
<dbReference type="PANTHER" id="PTHR13780">
    <property type="entry name" value="AMP-ACTIVATED PROTEIN KINASE, GAMMA REGULATORY SUBUNIT"/>
    <property type="match status" value="1"/>
</dbReference>
<feature type="compositionally biased region" description="Polar residues" evidence="11">
    <location>
        <begin position="1"/>
        <end position="14"/>
    </location>
</feature>
<evidence type="ECO:0000256" key="3">
    <source>
        <dbReference type="ARBA" id="ARBA00006624"/>
    </source>
</evidence>
<dbReference type="GO" id="GO:0030071">
    <property type="term" value="P:regulation of mitotic metaphase/anaphase transition"/>
    <property type="evidence" value="ECO:0007669"/>
    <property type="project" value="InterPro"/>
</dbReference>
<feature type="domain" description="CBS" evidence="12">
    <location>
        <begin position="276"/>
        <end position="333"/>
    </location>
</feature>
<evidence type="ECO:0000313" key="14">
    <source>
        <dbReference type="Proteomes" id="UP000800094"/>
    </source>
</evidence>
<dbReference type="GO" id="GO:0004865">
    <property type="term" value="F:protein serine/threonine phosphatase inhibitor activity"/>
    <property type="evidence" value="ECO:0007669"/>
    <property type="project" value="TreeGrafter"/>
</dbReference>